<protein>
    <submittedName>
        <fullName evidence="1">Uncharacterized protein</fullName>
    </submittedName>
</protein>
<gene>
    <name evidence="1" type="ORF">EZS28_013950</name>
</gene>
<reference evidence="1 2" key="1">
    <citation type="submission" date="2019-03" db="EMBL/GenBank/DDBJ databases">
        <title>Single cell metagenomics reveals metabolic interactions within the superorganism composed of flagellate Streblomastix strix and complex community of Bacteroidetes bacteria on its surface.</title>
        <authorList>
            <person name="Treitli S.C."/>
            <person name="Kolisko M."/>
            <person name="Husnik F."/>
            <person name="Keeling P."/>
            <person name="Hampl V."/>
        </authorList>
    </citation>
    <scope>NUCLEOTIDE SEQUENCE [LARGE SCALE GENOMIC DNA]</scope>
    <source>
        <strain evidence="1">ST1C</strain>
    </source>
</reference>
<dbReference type="Proteomes" id="UP000324800">
    <property type="component" value="Unassembled WGS sequence"/>
</dbReference>
<evidence type="ECO:0000313" key="1">
    <source>
        <dbReference type="EMBL" id="KAA6390519.1"/>
    </source>
</evidence>
<accession>A0A5J4W7U6</accession>
<organism evidence="1 2">
    <name type="scientific">Streblomastix strix</name>
    <dbReference type="NCBI Taxonomy" id="222440"/>
    <lineage>
        <taxon>Eukaryota</taxon>
        <taxon>Metamonada</taxon>
        <taxon>Preaxostyla</taxon>
        <taxon>Oxymonadida</taxon>
        <taxon>Streblomastigidae</taxon>
        <taxon>Streblomastix</taxon>
    </lineage>
</organism>
<name>A0A5J4W7U6_9EUKA</name>
<dbReference type="AlphaFoldDB" id="A0A5J4W7U6"/>
<evidence type="ECO:0000313" key="2">
    <source>
        <dbReference type="Proteomes" id="UP000324800"/>
    </source>
</evidence>
<proteinExistence type="predicted"/>
<sequence>METPILCTLLDAVALCRGLSTSVETGIVVVIILISIVEAIDCKTSNSTAKLTILVNIVFTEARNAPLEQVFPVAVLTVAAISFLDLRELDQKPASVALVDFCDLVVFNALQSLQLLLGVVQLLQLALLTVPPRKNRFATFLAPLVQTRVSVLLISHLVESFMVLLLFSQSPVCLSQCSGGTCSQTSVAAARRHAAGFAH</sequence>
<dbReference type="EMBL" id="SNRW01003191">
    <property type="protein sequence ID" value="KAA6390519.1"/>
    <property type="molecule type" value="Genomic_DNA"/>
</dbReference>
<comment type="caution">
    <text evidence="1">The sequence shown here is derived from an EMBL/GenBank/DDBJ whole genome shotgun (WGS) entry which is preliminary data.</text>
</comment>